<sequence length="48" mass="5598">MNVKYVGERGIGTLMLRFIANTFRISWECYTTEHNPTAGHKLKEIKEL</sequence>
<evidence type="ECO:0000313" key="2">
    <source>
        <dbReference type="Proteomes" id="UP000299102"/>
    </source>
</evidence>
<proteinExistence type="predicted"/>
<comment type="caution">
    <text evidence="1">The sequence shown here is derived from an EMBL/GenBank/DDBJ whole genome shotgun (WGS) entry which is preliminary data.</text>
</comment>
<accession>A0A4C1SYZ3</accession>
<evidence type="ECO:0000313" key="1">
    <source>
        <dbReference type="EMBL" id="GBP06221.1"/>
    </source>
</evidence>
<reference evidence="1 2" key="1">
    <citation type="journal article" date="2019" name="Commun. Biol.">
        <title>The bagworm genome reveals a unique fibroin gene that provides high tensile strength.</title>
        <authorList>
            <person name="Kono N."/>
            <person name="Nakamura H."/>
            <person name="Ohtoshi R."/>
            <person name="Tomita M."/>
            <person name="Numata K."/>
            <person name="Arakawa K."/>
        </authorList>
    </citation>
    <scope>NUCLEOTIDE SEQUENCE [LARGE SCALE GENOMIC DNA]</scope>
</reference>
<organism evidence="1 2">
    <name type="scientific">Eumeta variegata</name>
    <name type="common">Bagworm moth</name>
    <name type="synonym">Eumeta japonica</name>
    <dbReference type="NCBI Taxonomy" id="151549"/>
    <lineage>
        <taxon>Eukaryota</taxon>
        <taxon>Metazoa</taxon>
        <taxon>Ecdysozoa</taxon>
        <taxon>Arthropoda</taxon>
        <taxon>Hexapoda</taxon>
        <taxon>Insecta</taxon>
        <taxon>Pterygota</taxon>
        <taxon>Neoptera</taxon>
        <taxon>Endopterygota</taxon>
        <taxon>Lepidoptera</taxon>
        <taxon>Glossata</taxon>
        <taxon>Ditrysia</taxon>
        <taxon>Tineoidea</taxon>
        <taxon>Psychidae</taxon>
        <taxon>Oiketicinae</taxon>
        <taxon>Eumeta</taxon>
    </lineage>
</organism>
<name>A0A4C1SYZ3_EUMVA</name>
<protein>
    <submittedName>
        <fullName evidence="1">Uncharacterized protein</fullName>
    </submittedName>
</protein>
<feature type="non-terminal residue" evidence="1">
    <location>
        <position position="48"/>
    </location>
</feature>
<dbReference type="Proteomes" id="UP000299102">
    <property type="component" value="Unassembled WGS sequence"/>
</dbReference>
<dbReference type="AlphaFoldDB" id="A0A4C1SYZ3"/>
<dbReference type="EMBL" id="BGZK01007923">
    <property type="protein sequence ID" value="GBP06221.1"/>
    <property type="molecule type" value="Genomic_DNA"/>
</dbReference>
<gene>
    <name evidence="1" type="ORF">EVAR_72533_1</name>
</gene>
<keyword evidence="2" id="KW-1185">Reference proteome</keyword>